<feature type="compositionally biased region" description="Low complexity" evidence="1">
    <location>
        <begin position="1109"/>
        <end position="1123"/>
    </location>
</feature>
<feature type="compositionally biased region" description="Low complexity" evidence="1">
    <location>
        <begin position="911"/>
        <end position="922"/>
    </location>
</feature>
<feature type="compositionally biased region" description="Low complexity" evidence="1">
    <location>
        <begin position="229"/>
        <end position="253"/>
    </location>
</feature>
<feature type="domain" description="DUF7904" evidence="3">
    <location>
        <begin position="1265"/>
        <end position="1364"/>
    </location>
</feature>
<feature type="compositionally biased region" description="Basic and acidic residues" evidence="1">
    <location>
        <begin position="40"/>
        <end position="52"/>
    </location>
</feature>
<dbReference type="InterPro" id="IPR029006">
    <property type="entry name" value="ADF-H/Gelsolin-like_dom_sf"/>
</dbReference>
<keyword evidence="5" id="KW-1185">Reference proteome</keyword>
<feature type="compositionally biased region" description="Gly residues" evidence="1">
    <location>
        <begin position="1163"/>
        <end position="1172"/>
    </location>
</feature>
<dbReference type="GO" id="GO:0051014">
    <property type="term" value="P:actin filament severing"/>
    <property type="evidence" value="ECO:0007669"/>
    <property type="project" value="TreeGrafter"/>
</dbReference>
<feature type="compositionally biased region" description="Basic and acidic residues" evidence="1">
    <location>
        <begin position="1009"/>
        <end position="1024"/>
    </location>
</feature>
<feature type="region of interest" description="Disordered" evidence="1">
    <location>
        <begin position="745"/>
        <end position="1218"/>
    </location>
</feature>
<feature type="compositionally biased region" description="Low complexity" evidence="1">
    <location>
        <begin position="852"/>
        <end position="866"/>
    </location>
</feature>
<dbReference type="GO" id="GO:0051015">
    <property type="term" value="F:actin filament binding"/>
    <property type="evidence" value="ECO:0007669"/>
    <property type="project" value="InterPro"/>
</dbReference>
<dbReference type="Pfam" id="PF13254">
    <property type="entry name" value="DUF4045"/>
    <property type="match status" value="1"/>
</dbReference>
<feature type="compositionally biased region" description="Polar residues" evidence="1">
    <location>
        <begin position="513"/>
        <end position="522"/>
    </location>
</feature>
<feature type="region of interest" description="Disordered" evidence="1">
    <location>
        <begin position="38"/>
        <end position="679"/>
    </location>
</feature>
<feature type="region of interest" description="Disordered" evidence="1">
    <location>
        <begin position="1528"/>
        <end position="1547"/>
    </location>
</feature>
<dbReference type="Gene3D" id="3.40.20.10">
    <property type="entry name" value="Severin"/>
    <property type="match status" value="3"/>
</dbReference>
<feature type="domain" description="DUF4045" evidence="2">
    <location>
        <begin position="6"/>
        <end position="740"/>
    </location>
</feature>
<feature type="compositionally biased region" description="Polar residues" evidence="1">
    <location>
        <begin position="380"/>
        <end position="391"/>
    </location>
</feature>
<dbReference type="OrthoDB" id="6375767at2759"/>
<dbReference type="Proteomes" id="UP000799757">
    <property type="component" value="Unassembled WGS sequence"/>
</dbReference>
<feature type="compositionally biased region" description="Basic and acidic residues" evidence="1">
    <location>
        <begin position="647"/>
        <end position="659"/>
    </location>
</feature>
<feature type="compositionally biased region" description="Polar residues" evidence="1">
    <location>
        <begin position="343"/>
        <end position="364"/>
    </location>
</feature>
<evidence type="ECO:0000259" key="3">
    <source>
        <dbReference type="Pfam" id="PF25480"/>
    </source>
</evidence>
<dbReference type="PANTHER" id="PTHR11977">
    <property type="entry name" value="VILLIN"/>
    <property type="match status" value="1"/>
</dbReference>
<dbReference type="InterPro" id="IPR057226">
    <property type="entry name" value="DUF7904"/>
</dbReference>
<evidence type="ECO:0000259" key="2">
    <source>
        <dbReference type="Pfam" id="PF13254"/>
    </source>
</evidence>
<feature type="compositionally biased region" description="Polar residues" evidence="1">
    <location>
        <begin position="1090"/>
        <end position="1108"/>
    </location>
</feature>
<evidence type="ECO:0000313" key="5">
    <source>
        <dbReference type="Proteomes" id="UP000799757"/>
    </source>
</evidence>
<dbReference type="GO" id="GO:0005737">
    <property type="term" value="C:cytoplasm"/>
    <property type="evidence" value="ECO:0007669"/>
    <property type="project" value="TreeGrafter"/>
</dbReference>
<feature type="compositionally biased region" description="Polar residues" evidence="1">
    <location>
        <begin position="432"/>
        <end position="448"/>
    </location>
</feature>
<feature type="compositionally biased region" description="Polar residues" evidence="1">
    <location>
        <begin position="130"/>
        <end position="142"/>
    </location>
</feature>
<dbReference type="InterPro" id="IPR025118">
    <property type="entry name" value="DUF4045"/>
</dbReference>
<evidence type="ECO:0000313" key="4">
    <source>
        <dbReference type="EMBL" id="KAF2793709.1"/>
    </source>
</evidence>
<dbReference type="SUPFAM" id="SSF55753">
    <property type="entry name" value="Actin depolymerizing proteins"/>
    <property type="match status" value="3"/>
</dbReference>
<feature type="compositionally biased region" description="Polar residues" evidence="1">
    <location>
        <begin position="957"/>
        <end position="966"/>
    </location>
</feature>
<name>A0A6A6XB70_9PLEO</name>
<proteinExistence type="predicted"/>
<sequence length="1672" mass="180990">MSEELDPTEFMQRIRQMGAERDEEDAARVRKLEEEIIQGRSERLARRAERARSLSPDKPSTPSSTTTPRAVQEQAAETPTPTMKPPTQENARNESLQALTGSPASSAQAALEDYEPKKPAPNAAAMRRSGTLSWQQRPQSGSPRRPLSRAASPDKIAARSPRDTPEPSSPADSTLSRNQIAQSLGAKNPDWFRQTPDRGLGSAALRRNQEENIADTESASGKRQLPGMSRDSTSEPEASSSRPESFRSSSPPRADSGRGSLAEPTRKLKSPLPVLDSQKFAPPSEQPSSVDGGDQAASGRALAMSPTQGRISPERTERPASPTKGMGGFVQSAMLKRSDSVNKRWSTQTPQGLTRQNSTLSNRGSVALSAYGTLSKPESRPSSLSRDNSMEPSSRPGSSSGNLTLTKDAADKETSQKPEFVKPALPYHSRSKSVASTFSETNQPQEETSPPSPSKRWSPTKSSWLESALKKPESPKPKLPPPQQPSWMAEINRAKQQRGSVDLGKDSPIHSPHANTPASGRSSPFKDVQLKPAGLRFRRPESPSKDELASIRKPEFPKTEEPTSLRRLNPPKTEEPAEPVQPSPKPKPILSHKPSIAAKEEVSKPEEPLPLEDGSGTDTPAQADPRPVSSASRFSKDSPLPSSLTKAKPDTPPKKDFRATLRSRQGPPGTSEAAKKDSVSELANVFGRLKKTETKNYVAPDLLKDNILRGKQGLALTGGPKPTVRRDEFKDSIVTKKAAMLAKAQEVGSAAHKKADSLSEPPPTPEAIAKRKMLGGRSESISNPPPTNDREGTPEAISRQKSLRLNRPVIPEKKTEPVSTFAPKEPLKSNKFADRFNPALAGLLARGPPPASAKSTSSGGASSETTKSQDEDKSGPAPELTHITKGRARGPKRRAPVSKQAVAQTDNGPQKVAPAAVPLVKAENIVPSNDVSKTDKTPEERPVKRTPARESFMAKSATPTPFVTRTLSRESFKSKPATPAKFSEEPPATRTPGRESLTAKPTTPAKSPELSRKLDKSPSPELPRKPASLEFDRKVSSEVDVPLRKPTNPEVIESPKPVSPSPRVSPNYALKEIAPPNPAVSPVNDAPSPEKSSFSVKSASALWSRQSASSPTPTKPKSPIKLPTRADEQAIIESAGLARSPETAEAVQAKPQAQKPKPKPVGLGLGSFGSFGGLVAARSRESSPPKPLSAKALPATPPASGDRRQSEPFKASPMPPKSDDVFGGFFDEYPVTTGELPENINSIQILQNPPLDLGPGGKIRTLRKQIQEITGDGKLSAVPMQEEHVLYQDSMYLCTHVFGDSKGARTTEVYLWSGNGVAEATLEDAQLFGRNAAKQNQGKLIILRQGKETPNFFEALGGIVLTRRGLRPASKKYMLCGRRHLGHIAFDEVDFSLKSLCSGFTYIIATEAGKIFLWKGRGCSAEELSGARLMGMDLTPDGELVEINEGSEPPELFNAFPPSETAVGSKGKLPPIPRSADHWRYKATADKYRARLFKIEQQQGSYGWGQGLQVSSFFPPLLRRPSWHMFSAGEKPTERPQTPSTPRSPLPPATTKVIEIMPFCQRDLEPEYIYVLDAFFDIYIIVGALSRSQSAAFSTALLFAQEYSILAVSEDDRPFMPVTTVVLEGVPRDMKSVFRFWDDNLIPAAGLMSGKLGRGKSLRIVGLEKAIQATRR</sequence>
<feature type="compositionally biased region" description="Basic and acidic residues" evidence="1">
    <location>
        <begin position="825"/>
        <end position="834"/>
    </location>
</feature>
<protein>
    <submittedName>
        <fullName evidence="4">Uncharacterized protein</fullName>
    </submittedName>
</protein>
<dbReference type="Pfam" id="PF25480">
    <property type="entry name" value="DUF7904"/>
    <property type="match status" value="1"/>
</dbReference>
<feature type="compositionally biased region" description="Low complexity" evidence="1">
    <location>
        <begin position="53"/>
        <end position="68"/>
    </location>
</feature>
<dbReference type="InterPro" id="IPR007122">
    <property type="entry name" value="Villin/Gelsolin"/>
</dbReference>
<feature type="compositionally biased region" description="Low complexity" evidence="1">
    <location>
        <begin position="392"/>
        <end position="401"/>
    </location>
</feature>
<evidence type="ECO:0000256" key="1">
    <source>
        <dbReference type="SAM" id="MobiDB-lite"/>
    </source>
</evidence>
<feature type="compositionally biased region" description="Polar residues" evidence="1">
    <location>
        <begin position="455"/>
        <end position="465"/>
    </location>
</feature>
<feature type="compositionally biased region" description="Basic and acidic residues" evidence="1">
    <location>
        <begin position="932"/>
        <end position="943"/>
    </location>
</feature>
<dbReference type="GO" id="GO:0051016">
    <property type="term" value="P:barbed-end actin filament capping"/>
    <property type="evidence" value="ECO:0007669"/>
    <property type="project" value="TreeGrafter"/>
</dbReference>
<dbReference type="GO" id="GO:0015629">
    <property type="term" value="C:actin cytoskeleton"/>
    <property type="evidence" value="ECO:0007669"/>
    <property type="project" value="TreeGrafter"/>
</dbReference>
<dbReference type="PANTHER" id="PTHR11977:SF133">
    <property type="entry name" value="DUF4045 DOMAIN-CONTAINING PROTEIN"/>
    <property type="match status" value="1"/>
</dbReference>
<feature type="compositionally biased region" description="Polar residues" evidence="1">
    <location>
        <begin position="170"/>
        <end position="182"/>
    </location>
</feature>
<feature type="compositionally biased region" description="Low complexity" evidence="1">
    <location>
        <begin position="1188"/>
        <end position="1200"/>
    </location>
</feature>
<feature type="compositionally biased region" description="Polar residues" evidence="1">
    <location>
        <begin position="75"/>
        <end position="108"/>
    </location>
</feature>
<feature type="compositionally biased region" description="Low complexity" evidence="1">
    <location>
        <begin position="1146"/>
        <end position="1155"/>
    </location>
</feature>
<accession>A0A6A6XB70</accession>
<feature type="compositionally biased region" description="Basic and acidic residues" evidence="1">
    <location>
        <begin position="598"/>
        <end position="607"/>
    </location>
</feature>
<feature type="compositionally biased region" description="Basic and acidic residues" evidence="1">
    <location>
        <begin position="538"/>
        <end position="564"/>
    </location>
</feature>
<dbReference type="SMART" id="SM00262">
    <property type="entry name" value="GEL"/>
    <property type="match status" value="2"/>
</dbReference>
<reference evidence="4" key="1">
    <citation type="journal article" date="2020" name="Stud. Mycol.">
        <title>101 Dothideomycetes genomes: a test case for predicting lifestyles and emergence of pathogens.</title>
        <authorList>
            <person name="Haridas S."/>
            <person name="Albert R."/>
            <person name="Binder M."/>
            <person name="Bloem J."/>
            <person name="Labutti K."/>
            <person name="Salamov A."/>
            <person name="Andreopoulos B."/>
            <person name="Baker S."/>
            <person name="Barry K."/>
            <person name="Bills G."/>
            <person name="Bluhm B."/>
            <person name="Cannon C."/>
            <person name="Castanera R."/>
            <person name="Culley D."/>
            <person name="Daum C."/>
            <person name="Ezra D."/>
            <person name="Gonzalez J."/>
            <person name="Henrissat B."/>
            <person name="Kuo A."/>
            <person name="Liang C."/>
            <person name="Lipzen A."/>
            <person name="Lutzoni F."/>
            <person name="Magnuson J."/>
            <person name="Mondo S."/>
            <person name="Nolan M."/>
            <person name="Ohm R."/>
            <person name="Pangilinan J."/>
            <person name="Park H.-J."/>
            <person name="Ramirez L."/>
            <person name="Alfaro M."/>
            <person name="Sun H."/>
            <person name="Tritt A."/>
            <person name="Yoshinaga Y."/>
            <person name="Zwiers L.-H."/>
            <person name="Turgeon B."/>
            <person name="Goodwin S."/>
            <person name="Spatafora J."/>
            <person name="Crous P."/>
            <person name="Grigoriev I."/>
        </authorList>
    </citation>
    <scope>NUCLEOTIDE SEQUENCE</scope>
    <source>
        <strain evidence="4">CBS 109.77</strain>
    </source>
</reference>
<organism evidence="4 5">
    <name type="scientific">Melanomma pulvis-pyrius CBS 109.77</name>
    <dbReference type="NCBI Taxonomy" id="1314802"/>
    <lineage>
        <taxon>Eukaryota</taxon>
        <taxon>Fungi</taxon>
        <taxon>Dikarya</taxon>
        <taxon>Ascomycota</taxon>
        <taxon>Pezizomycotina</taxon>
        <taxon>Dothideomycetes</taxon>
        <taxon>Pleosporomycetidae</taxon>
        <taxon>Pleosporales</taxon>
        <taxon>Melanommataceae</taxon>
        <taxon>Melanomma</taxon>
    </lineage>
</organism>
<dbReference type="GO" id="GO:0005546">
    <property type="term" value="F:phosphatidylinositol-4,5-bisphosphate binding"/>
    <property type="evidence" value="ECO:0007669"/>
    <property type="project" value="TreeGrafter"/>
</dbReference>
<feature type="compositionally biased region" description="Basic and acidic residues" evidence="1">
    <location>
        <begin position="1030"/>
        <end position="1043"/>
    </location>
</feature>
<dbReference type="EMBL" id="MU001917">
    <property type="protein sequence ID" value="KAF2793709.1"/>
    <property type="molecule type" value="Genomic_DNA"/>
</dbReference>
<feature type="compositionally biased region" description="Basic and acidic residues" evidence="1">
    <location>
        <begin position="156"/>
        <end position="165"/>
    </location>
</feature>
<feature type="compositionally biased region" description="Basic residues" evidence="1">
    <location>
        <begin position="884"/>
        <end position="896"/>
    </location>
</feature>
<feature type="compositionally biased region" description="Basic and acidic residues" evidence="1">
    <location>
        <begin position="408"/>
        <end position="420"/>
    </location>
</feature>
<dbReference type="GO" id="GO:0008154">
    <property type="term" value="P:actin polymerization or depolymerization"/>
    <property type="evidence" value="ECO:0007669"/>
    <property type="project" value="TreeGrafter"/>
</dbReference>
<gene>
    <name evidence="4" type="ORF">K505DRAFT_243801</name>
</gene>